<dbReference type="InterPro" id="IPR027417">
    <property type="entry name" value="P-loop_NTPase"/>
</dbReference>
<comment type="similarity">
    <text evidence="1">Belongs to the helicase family.</text>
</comment>
<evidence type="ECO:0000313" key="3">
    <source>
        <dbReference type="EMBL" id="KOF65926.1"/>
    </source>
</evidence>
<keyword evidence="1" id="KW-0234">DNA repair</keyword>
<organism evidence="3">
    <name type="scientific">Octopus bimaculoides</name>
    <name type="common">California two-spotted octopus</name>
    <dbReference type="NCBI Taxonomy" id="37653"/>
    <lineage>
        <taxon>Eukaryota</taxon>
        <taxon>Metazoa</taxon>
        <taxon>Spiralia</taxon>
        <taxon>Lophotrochozoa</taxon>
        <taxon>Mollusca</taxon>
        <taxon>Cephalopoda</taxon>
        <taxon>Coleoidea</taxon>
        <taxon>Octopodiformes</taxon>
        <taxon>Octopoda</taxon>
        <taxon>Incirrata</taxon>
        <taxon>Octopodidae</taxon>
        <taxon>Octopus</taxon>
    </lineage>
</organism>
<dbReference type="AlphaFoldDB" id="A0A0L8FMJ1"/>
<keyword evidence="1" id="KW-0347">Helicase</keyword>
<protein>
    <recommendedName>
        <fullName evidence="1">ATP-dependent DNA helicase</fullName>
        <ecNumber evidence="1">5.6.2.3</ecNumber>
    </recommendedName>
</protein>
<dbReference type="GO" id="GO:0006310">
    <property type="term" value="P:DNA recombination"/>
    <property type="evidence" value="ECO:0007669"/>
    <property type="project" value="UniProtKB-KW"/>
</dbReference>
<dbReference type="GO" id="GO:0016887">
    <property type="term" value="F:ATP hydrolysis activity"/>
    <property type="evidence" value="ECO:0007669"/>
    <property type="project" value="RHEA"/>
</dbReference>
<name>A0A0L8FMJ1_OCTBM</name>
<comment type="cofactor">
    <cofactor evidence="1">
        <name>Mg(2+)</name>
        <dbReference type="ChEBI" id="CHEBI:18420"/>
    </cofactor>
</comment>
<dbReference type="PANTHER" id="PTHR10492:SF57">
    <property type="entry name" value="ATP-DEPENDENT DNA HELICASE"/>
    <property type="match status" value="1"/>
</dbReference>
<feature type="domain" description="DNA helicase Pif1-like DEAD-box helicase" evidence="2">
    <location>
        <begin position="182"/>
        <end position="291"/>
    </location>
</feature>
<keyword evidence="1" id="KW-0547">Nucleotide-binding</keyword>
<dbReference type="EC" id="5.6.2.3" evidence="1"/>
<dbReference type="Gene3D" id="3.40.50.300">
    <property type="entry name" value="P-loop containing nucleotide triphosphate hydrolases"/>
    <property type="match status" value="1"/>
</dbReference>
<sequence length="363" mass="40375">MDQCYHRVGSLRPLPDAESKFVQVHFMGGDGKEGDQRCRLNEGIDKRLIAKLQTMLHSTNTYVNSLKCALERMNEVPNLKVVITADKRPAGEHARRFNAPANNEVAIIMAGEQHGERDIILNHCDNQLSFIKETHRSYDCLEKMAITLRFLQFDRSTGLPINEKVSCRQFYAYLLMVEHAPGGTGKTFIINLISAKLQQNKQIALAVALSGIAATLLNGGHTAHSCFKLPLDLSKKEIATCNISHGTAKAKILTECKLIIWDEATMSYQGAFEAFDRLLQDMRHNIRLTGGLTSTPCRLSFVMSINKAQGQTLEVVGLNLAEPVFCHGQLYVGCSRVGNPENLFIYAPNGKTKNIVHHEALQD</sequence>
<accession>A0A0L8FMJ1</accession>
<proteinExistence type="inferred from homology"/>
<dbReference type="PANTHER" id="PTHR10492">
    <property type="match status" value="1"/>
</dbReference>
<dbReference type="GO" id="GO:0043139">
    <property type="term" value="F:5'-3' DNA helicase activity"/>
    <property type="evidence" value="ECO:0007669"/>
    <property type="project" value="UniProtKB-EC"/>
</dbReference>
<dbReference type="Pfam" id="PF05970">
    <property type="entry name" value="PIF1"/>
    <property type="match status" value="1"/>
</dbReference>
<dbReference type="SUPFAM" id="SSF52540">
    <property type="entry name" value="P-loop containing nucleoside triphosphate hydrolases"/>
    <property type="match status" value="2"/>
</dbReference>
<keyword evidence="1" id="KW-0378">Hydrolase</keyword>
<dbReference type="GO" id="GO:0006281">
    <property type="term" value="P:DNA repair"/>
    <property type="evidence" value="ECO:0007669"/>
    <property type="project" value="UniProtKB-KW"/>
</dbReference>
<comment type="catalytic activity">
    <reaction evidence="1">
        <text>ATP + H2O = ADP + phosphate + H(+)</text>
        <dbReference type="Rhea" id="RHEA:13065"/>
        <dbReference type="ChEBI" id="CHEBI:15377"/>
        <dbReference type="ChEBI" id="CHEBI:15378"/>
        <dbReference type="ChEBI" id="CHEBI:30616"/>
        <dbReference type="ChEBI" id="CHEBI:43474"/>
        <dbReference type="ChEBI" id="CHEBI:456216"/>
        <dbReference type="EC" id="5.6.2.3"/>
    </reaction>
</comment>
<evidence type="ECO:0000259" key="2">
    <source>
        <dbReference type="Pfam" id="PF05970"/>
    </source>
</evidence>
<keyword evidence="1" id="KW-0067">ATP-binding</keyword>
<keyword evidence="1" id="KW-0227">DNA damage</keyword>
<evidence type="ECO:0000256" key="1">
    <source>
        <dbReference type="RuleBase" id="RU363044"/>
    </source>
</evidence>
<gene>
    <name evidence="3" type="ORF">OCBIM_22013981mg</name>
</gene>
<dbReference type="InterPro" id="IPR010285">
    <property type="entry name" value="DNA_helicase_pif1-like_DEAD"/>
</dbReference>
<dbReference type="OrthoDB" id="6145593at2759"/>
<reference evidence="3" key="1">
    <citation type="submission" date="2015-07" db="EMBL/GenBank/DDBJ databases">
        <title>MeaNS - Measles Nucleotide Surveillance Program.</title>
        <authorList>
            <person name="Tran T."/>
            <person name="Druce J."/>
        </authorList>
    </citation>
    <scope>NUCLEOTIDE SEQUENCE</scope>
    <source>
        <strain evidence="3">UCB-OBI-ISO-001</strain>
        <tissue evidence="3">Gonad</tissue>
    </source>
</reference>
<dbReference type="GO" id="GO:0005524">
    <property type="term" value="F:ATP binding"/>
    <property type="evidence" value="ECO:0007669"/>
    <property type="project" value="UniProtKB-KW"/>
</dbReference>
<keyword evidence="1" id="KW-0233">DNA recombination</keyword>
<dbReference type="EMBL" id="KQ428717">
    <property type="protein sequence ID" value="KOF65926.1"/>
    <property type="molecule type" value="Genomic_DNA"/>
</dbReference>
<dbReference type="GO" id="GO:0000723">
    <property type="term" value="P:telomere maintenance"/>
    <property type="evidence" value="ECO:0007669"/>
    <property type="project" value="InterPro"/>
</dbReference>